<proteinExistence type="predicted"/>
<keyword evidence="2" id="KW-0560">Oxidoreductase</keyword>
<protein>
    <submittedName>
        <fullName evidence="2">Hydroxysqualene dehydroxylase HpnE</fullName>
        <ecNumber evidence="2">1.17.8.1</ecNumber>
    </submittedName>
</protein>
<dbReference type="InterPro" id="IPR036188">
    <property type="entry name" value="FAD/NAD-bd_sf"/>
</dbReference>
<dbReference type="InterPro" id="IPR002937">
    <property type="entry name" value="Amino_oxidase"/>
</dbReference>
<name>A0A953T4L7_9BURK</name>
<dbReference type="EMBL" id="JAHXRI010000007">
    <property type="protein sequence ID" value="MBZ1350661.1"/>
    <property type="molecule type" value="Genomic_DNA"/>
</dbReference>
<dbReference type="PANTHER" id="PTHR42923">
    <property type="entry name" value="PROTOPORPHYRINOGEN OXIDASE"/>
    <property type="match status" value="1"/>
</dbReference>
<dbReference type="InterPro" id="IPR017830">
    <property type="entry name" value="SQase_HpnE"/>
</dbReference>
<dbReference type="GO" id="GO:0016491">
    <property type="term" value="F:oxidoreductase activity"/>
    <property type="evidence" value="ECO:0007669"/>
    <property type="project" value="UniProtKB-KW"/>
</dbReference>
<dbReference type="PRINTS" id="PR00419">
    <property type="entry name" value="ADXRDTASE"/>
</dbReference>
<dbReference type="RefSeq" id="WP_259661078.1">
    <property type="nucleotide sequence ID" value="NZ_JAHXRI010000007.1"/>
</dbReference>
<dbReference type="AlphaFoldDB" id="A0A953T4L7"/>
<dbReference type="InterPro" id="IPR050464">
    <property type="entry name" value="Zeta_carotene_desat/Oxidored"/>
</dbReference>
<dbReference type="Proteomes" id="UP000739565">
    <property type="component" value="Unassembled WGS sequence"/>
</dbReference>
<accession>A0A953T4L7</accession>
<evidence type="ECO:0000313" key="3">
    <source>
        <dbReference type="Proteomes" id="UP000739565"/>
    </source>
</evidence>
<keyword evidence="3" id="KW-1185">Reference proteome</keyword>
<dbReference type="Pfam" id="PF01593">
    <property type="entry name" value="Amino_oxidase"/>
    <property type="match status" value="1"/>
</dbReference>
<dbReference type="Gene3D" id="3.50.50.60">
    <property type="entry name" value="FAD/NAD(P)-binding domain"/>
    <property type="match status" value="1"/>
</dbReference>
<dbReference type="PANTHER" id="PTHR42923:SF47">
    <property type="entry name" value="BLR3003 PROTEIN"/>
    <property type="match status" value="1"/>
</dbReference>
<comment type="caution">
    <text evidence="2">The sequence shown here is derived from an EMBL/GenBank/DDBJ whole genome shotgun (WGS) entry which is preliminary data.</text>
</comment>
<dbReference type="EC" id="1.17.8.1" evidence="2"/>
<evidence type="ECO:0000313" key="2">
    <source>
        <dbReference type="EMBL" id="MBZ1350661.1"/>
    </source>
</evidence>
<dbReference type="SUPFAM" id="SSF51905">
    <property type="entry name" value="FAD/NAD(P)-binding domain"/>
    <property type="match status" value="1"/>
</dbReference>
<evidence type="ECO:0000259" key="1">
    <source>
        <dbReference type="Pfam" id="PF01593"/>
    </source>
</evidence>
<feature type="domain" description="Amine oxidase" evidence="1">
    <location>
        <begin position="11"/>
        <end position="433"/>
    </location>
</feature>
<gene>
    <name evidence="2" type="primary">hpnE</name>
    <name evidence="2" type="ORF">KZZ10_08390</name>
</gene>
<sequence>MNVAVIGAGWAGLAAAFRLKNAGAHVTVFEASGAPGGRARGVSDLRLGTIDNGQHLMLGAYTECLALIRQLSPQRPDTELLTRLPLTLESADGSFRLRAPRLIAPLNLLWALSFMRGLTIADRISALRMSIALRRKAWRALPDQSVHALLSQHNQSDALIRKIWEPLCLAALNTPIRQACAQLFLNVVRDGLGGSSIASDLIVPRVDLSSLWPAVAAQQVTTRYHHIVRNLQPQLDGVRVDGVLFDACILAVPPYAVQRVLAECLKANDPTALALQQSLQAFSYRSIATLTLQLKEPWSLPVPLMMLDEDAASLQVGQWVFSRANCRDQVTVVVSDSPDLLKVDRDALIDAVATQIRSQCLKHPKATGTLPAVIHHRLIVEKRATFEACPGLRRPATQTMWPGLLLAGDWTDTGYPAVLEGAVRSGLHAAETLLKQQD</sequence>
<dbReference type="NCBIfam" id="TIGR03467">
    <property type="entry name" value="HpnE"/>
    <property type="match status" value="1"/>
</dbReference>
<reference evidence="2" key="1">
    <citation type="submission" date="2021-07" db="EMBL/GenBank/DDBJ databases">
        <title>New genus and species of the family Alcaligenaceae.</title>
        <authorList>
            <person name="Hahn M.W."/>
        </authorList>
    </citation>
    <scope>NUCLEOTIDE SEQUENCE</scope>
    <source>
        <strain evidence="2">LF4-65</strain>
    </source>
</reference>
<organism evidence="2 3">
    <name type="scientific">Zwartia hollandica</name>
    <dbReference type="NCBI Taxonomy" id="324606"/>
    <lineage>
        <taxon>Bacteria</taxon>
        <taxon>Pseudomonadati</taxon>
        <taxon>Pseudomonadota</taxon>
        <taxon>Betaproteobacteria</taxon>
        <taxon>Burkholderiales</taxon>
        <taxon>Alcaligenaceae</taxon>
        <taxon>Zwartia</taxon>
    </lineage>
</organism>